<sequence length="506" mass="57169">MLLGIQLLCPSVWAKNIKADGLQRSTPEAEGISSSAILQYIDAVEKKNLGMHSFMLLRHGKVIAEGWWKPYQPELRHIVHSVSKMFVSTAVGFAIDEKLMTLDDKVMCFFPEYLPDTITPYLEQLTIRHLLTMSAGNEPAPVFTSADGNWVKAFLATPLVNKPGSKFVYSSYATYMVSAILQRVTGQPVRDYLRPRLFEPLGIYAVLWEESPAGINCGGWGLRLKTSDLAKLGQLYLQRGKWQGKQLLSASWIEEATTSHISPQPDLSPDKCTANDWAQGYGYYIWRCCNNAFRADGSSGQYIIVMPDQDMVMAITSESPDMKEELNLVWKYFLPAVKDKKLPNDKDAYNALMSKMATLSLPMPFDKTTLLDDKTVVRHYSVEPNELHINHISVKVADDKCFMTLVTDDASHEFVCGNGQWIYDKTERKSPYFVSLRHNSSGLSPFDIAGCFAWKNKNVLQIRLLYLEDNTFETFSISDDGEEATVTLYRTSDTKLPDVRMKAHIE</sequence>
<gene>
    <name evidence="2" type="ORF">SAMN05444001_101229</name>
</gene>
<comment type="caution">
    <text evidence="2">The sequence shown here is derived from an EMBL/GenBank/DDBJ whole genome shotgun (WGS) entry which is preliminary data.</text>
</comment>
<protein>
    <submittedName>
        <fullName evidence="2">CubicO group peptidase, beta-lactamase class C family</fullName>
    </submittedName>
</protein>
<dbReference type="EMBL" id="FNVS01000001">
    <property type="protein sequence ID" value="SEF44697.1"/>
    <property type="molecule type" value="Genomic_DNA"/>
</dbReference>
<dbReference type="AlphaFoldDB" id="A0A8G2F3U7"/>
<evidence type="ECO:0000313" key="2">
    <source>
        <dbReference type="EMBL" id="SEF44697.1"/>
    </source>
</evidence>
<dbReference type="RefSeq" id="WP_160034614.1">
    <property type="nucleotide sequence ID" value="NZ_FNVS01000001.1"/>
</dbReference>
<evidence type="ECO:0000313" key="3">
    <source>
        <dbReference type="Proteomes" id="UP000236725"/>
    </source>
</evidence>
<accession>A0A8G2F3U7</accession>
<organism evidence="2 3">
    <name type="scientific">Parabacteroides chinchillae</name>
    <dbReference type="NCBI Taxonomy" id="871327"/>
    <lineage>
        <taxon>Bacteria</taxon>
        <taxon>Pseudomonadati</taxon>
        <taxon>Bacteroidota</taxon>
        <taxon>Bacteroidia</taxon>
        <taxon>Bacteroidales</taxon>
        <taxon>Tannerellaceae</taxon>
        <taxon>Parabacteroides</taxon>
    </lineage>
</organism>
<dbReference type="InterPro" id="IPR001466">
    <property type="entry name" value="Beta-lactam-related"/>
</dbReference>
<dbReference type="Proteomes" id="UP000236725">
    <property type="component" value="Unassembled WGS sequence"/>
</dbReference>
<dbReference type="InterPro" id="IPR012338">
    <property type="entry name" value="Beta-lactam/transpept-like"/>
</dbReference>
<dbReference type="Pfam" id="PF00144">
    <property type="entry name" value="Beta-lactamase"/>
    <property type="match status" value="1"/>
</dbReference>
<feature type="domain" description="Beta-lactamase-related" evidence="1">
    <location>
        <begin position="53"/>
        <end position="321"/>
    </location>
</feature>
<dbReference type="PANTHER" id="PTHR43283">
    <property type="entry name" value="BETA-LACTAMASE-RELATED"/>
    <property type="match status" value="1"/>
</dbReference>
<name>A0A8G2F3U7_9BACT</name>
<reference evidence="2 3" key="1">
    <citation type="submission" date="2016-10" db="EMBL/GenBank/DDBJ databases">
        <authorList>
            <person name="Varghese N."/>
            <person name="Submissions S."/>
        </authorList>
    </citation>
    <scope>NUCLEOTIDE SEQUENCE [LARGE SCALE GENOMIC DNA]</scope>
    <source>
        <strain evidence="2 3">DSM 29073</strain>
    </source>
</reference>
<dbReference type="PANTHER" id="PTHR43283:SF7">
    <property type="entry name" value="BETA-LACTAMASE-RELATED DOMAIN-CONTAINING PROTEIN"/>
    <property type="match status" value="1"/>
</dbReference>
<dbReference type="InterPro" id="IPR050789">
    <property type="entry name" value="Diverse_Enzym_Activities"/>
</dbReference>
<keyword evidence="3" id="KW-1185">Reference proteome</keyword>
<dbReference type="SUPFAM" id="SSF56601">
    <property type="entry name" value="beta-lactamase/transpeptidase-like"/>
    <property type="match status" value="1"/>
</dbReference>
<dbReference type="Gene3D" id="3.40.710.10">
    <property type="entry name" value="DD-peptidase/beta-lactamase superfamily"/>
    <property type="match status" value="1"/>
</dbReference>
<evidence type="ECO:0000259" key="1">
    <source>
        <dbReference type="Pfam" id="PF00144"/>
    </source>
</evidence>
<proteinExistence type="predicted"/>